<dbReference type="InterPro" id="IPR016169">
    <property type="entry name" value="FAD-bd_PCMH_sub2"/>
</dbReference>
<dbReference type="GO" id="GO:0050660">
    <property type="term" value="F:flavin adenine dinucleotide binding"/>
    <property type="evidence" value="ECO:0007669"/>
    <property type="project" value="InterPro"/>
</dbReference>
<keyword evidence="4 11" id="KW-0812">Transmembrane</keyword>
<dbReference type="InterPro" id="IPR005170">
    <property type="entry name" value="Transptr-assoc_dom"/>
</dbReference>
<dbReference type="InterPro" id="IPR000644">
    <property type="entry name" value="CBS_dom"/>
</dbReference>
<keyword evidence="12" id="KW-0732">Signal</keyword>
<feature type="domain" description="CBS" evidence="13">
    <location>
        <begin position="203"/>
        <end position="263"/>
    </location>
</feature>
<feature type="transmembrane region" description="Helical" evidence="11">
    <location>
        <begin position="87"/>
        <end position="108"/>
    </location>
</feature>
<evidence type="ECO:0000313" key="14">
    <source>
        <dbReference type="EMBL" id="MBG0740229.1"/>
    </source>
</evidence>
<dbReference type="InterPro" id="IPR036318">
    <property type="entry name" value="FAD-bd_PCMH-like_sf"/>
</dbReference>
<evidence type="ECO:0000259" key="13">
    <source>
        <dbReference type="PROSITE" id="PS51371"/>
    </source>
</evidence>
<feature type="signal peptide" evidence="12">
    <location>
        <begin position="1"/>
        <end position="17"/>
    </location>
</feature>
<keyword evidence="5" id="KW-0677">Repeat</keyword>
<protein>
    <submittedName>
        <fullName evidence="14">HlyC/CorC family transporter</fullName>
    </submittedName>
</protein>
<dbReference type="RefSeq" id="WP_196397169.1">
    <property type="nucleotide sequence ID" value="NZ_JADNYM010000015.1"/>
</dbReference>
<dbReference type="EMBL" id="JADNYM010000015">
    <property type="protein sequence ID" value="MBG0740229.1"/>
    <property type="molecule type" value="Genomic_DNA"/>
</dbReference>
<dbReference type="PANTHER" id="PTHR22777">
    <property type="entry name" value="HEMOLYSIN-RELATED"/>
    <property type="match status" value="1"/>
</dbReference>
<gene>
    <name evidence="14" type="ORF">IV500_12645</name>
</gene>
<name>A0A931CSR9_9MICC</name>
<evidence type="ECO:0000256" key="2">
    <source>
        <dbReference type="ARBA" id="ARBA00006337"/>
    </source>
</evidence>
<dbReference type="Gene3D" id="3.10.580.10">
    <property type="entry name" value="CBS-domain"/>
    <property type="match status" value="1"/>
</dbReference>
<evidence type="ECO:0000256" key="6">
    <source>
        <dbReference type="ARBA" id="ARBA00022989"/>
    </source>
</evidence>
<dbReference type="PROSITE" id="PS51371">
    <property type="entry name" value="CBS"/>
    <property type="match status" value="2"/>
</dbReference>
<comment type="caution">
    <text evidence="14">The sequence shown here is derived from an EMBL/GenBank/DDBJ whole genome shotgun (WGS) entry which is preliminary data.</text>
</comment>
<dbReference type="AlphaFoldDB" id="A0A931CSR9"/>
<evidence type="ECO:0000256" key="11">
    <source>
        <dbReference type="SAM" id="Phobius"/>
    </source>
</evidence>
<feature type="chain" id="PRO_5039393838" evidence="12">
    <location>
        <begin position="18"/>
        <end position="459"/>
    </location>
</feature>
<dbReference type="Pfam" id="PF00571">
    <property type="entry name" value="CBS"/>
    <property type="match status" value="2"/>
</dbReference>
<feature type="transmembrane region" description="Helical" evidence="11">
    <location>
        <begin position="63"/>
        <end position="81"/>
    </location>
</feature>
<dbReference type="InterPro" id="IPR046342">
    <property type="entry name" value="CBS_dom_sf"/>
</dbReference>
<dbReference type="Proteomes" id="UP000655366">
    <property type="component" value="Unassembled WGS sequence"/>
</dbReference>
<evidence type="ECO:0000313" key="15">
    <source>
        <dbReference type="Proteomes" id="UP000655366"/>
    </source>
</evidence>
<keyword evidence="15" id="KW-1185">Reference proteome</keyword>
<dbReference type="FunFam" id="3.10.580.10:FF:000002">
    <property type="entry name" value="Magnesium/cobalt efflux protein CorC"/>
    <property type="match status" value="1"/>
</dbReference>
<keyword evidence="7 9" id="KW-0129">CBS domain</keyword>
<evidence type="ECO:0000256" key="9">
    <source>
        <dbReference type="PROSITE-ProRule" id="PRU00703"/>
    </source>
</evidence>
<evidence type="ECO:0000256" key="5">
    <source>
        <dbReference type="ARBA" id="ARBA00022737"/>
    </source>
</evidence>
<comment type="similarity">
    <text evidence="2">Belongs to the UPF0053 family.</text>
</comment>
<evidence type="ECO:0000256" key="4">
    <source>
        <dbReference type="ARBA" id="ARBA00022692"/>
    </source>
</evidence>
<sequence>MITLALTAMGLVFLAFAAVLTAADAAFNFFPRHDAEIVAAHSRGVSLAKIMAAPVTHMNALRFWRVFFEMAVAVSGAVLFLNLMDNIWLAGLVATAVITVIAFVLVGVSPRQLGRLHSAAVVGRTAALVRFLCWLLGPVPGWLVRLGNIVAPGAPIGDDAFVSEEEFREFVDRASDSEMIEDNEAELIQSVFDLGDTVVRSVMVPRTDMVGIDKGSTLAEAMTLFLDSGYSRIPVIGDNTDQILGILYLKDVVATEHRLAADGTAPAVEIIARAVRYVPDSKLVTDLLKELQVESTHVAIVIDEYGGTAGLVTLEDLIEEIVGEIVDEYDSEAPEVQDLGHGRYLVSARLGVDDLGELFGLDLDDDEVDTVGGLLAKHLGRVPIVGSEAQVAGIRLHAQRLEGRRNRVSHIIATAPLPADTESTTDNAFNATILHDDDSNSAGNRADNSAGNSATGSKA</sequence>
<evidence type="ECO:0000256" key="7">
    <source>
        <dbReference type="ARBA" id="ARBA00023122"/>
    </source>
</evidence>
<evidence type="ECO:0000256" key="10">
    <source>
        <dbReference type="SAM" id="MobiDB-lite"/>
    </source>
</evidence>
<dbReference type="InterPro" id="IPR044751">
    <property type="entry name" value="Ion_transp-like_CBS"/>
</dbReference>
<reference evidence="14 15" key="1">
    <citation type="submission" date="2020-11" db="EMBL/GenBank/DDBJ databases">
        <title>Arthrobacter antarcticus sp. nov., isolated from Antarctic Soil.</title>
        <authorList>
            <person name="Li J."/>
        </authorList>
    </citation>
    <scope>NUCLEOTIDE SEQUENCE [LARGE SCALE GENOMIC DNA]</scope>
    <source>
        <strain evidence="14 15">Z1-20</strain>
    </source>
</reference>
<accession>A0A931CSR9</accession>
<dbReference type="CDD" id="cd04590">
    <property type="entry name" value="CBS_pair_CorC_HlyC_assoc"/>
    <property type="match status" value="1"/>
</dbReference>
<evidence type="ECO:0000256" key="1">
    <source>
        <dbReference type="ARBA" id="ARBA00004651"/>
    </source>
</evidence>
<evidence type="ECO:0000256" key="8">
    <source>
        <dbReference type="ARBA" id="ARBA00023136"/>
    </source>
</evidence>
<feature type="compositionally biased region" description="Polar residues" evidence="10">
    <location>
        <begin position="440"/>
        <end position="459"/>
    </location>
</feature>
<feature type="domain" description="CBS" evidence="13">
    <location>
        <begin position="271"/>
        <end position="328"/>
    </location>
</feature>
<dbReference type="GO" id="GO:0005886">
    <property type="term" value="C:plasma membrane"/>
    <property type="evidence" value="ECO:0007669"/>
    <property type="project" value="UniProtKB-SubCell"/>
</dbReference>
<comment type="subcellular location">
    <subcellularLocation>
        <location evidence="1">Cell membrane</location>
        <topology evidence="1">Multi-pass membrane protein</topology>
    </subcellularLocation>
</comment>
<dbReference type="Gene3D" id="3.30.465.10">
    <property type="match status" value="1"/>
</dbReference>
<dbReference type="SMART" id="SM00116">
    <property type="entry name" value="CBS"/>
    <property type="match status" value="2"/>
</dbReference>
<keyword evidence="3" id="KW-1003">Cell membrane</keyword>
<dbReference type="SMART" id="SM01091">
    <property type="entry name" value="CorC_HlyC"/>
    <property type="match status" value="1"/>
</dbReference>
<feature type="region of interest" description="Disordered" evidence="10">
    <location>
        <begin position="434"/>
        <end position="459"/>
    </location>
</feature>
<dbReference type="SUPFAM" id="SSF56176">
    <property type="entry name" value="FAD-binding/transporter-associated domain-like"/>
    <property type="match status" value="1"/>
</dbReference>
<keyword evidence="8 11" id="KW-0472">Membrane</keyword>
<keyword evidence="6 11" id="KW-1133">Transmembrane helix</keyword>
<proteinExistence type="inferred from homology"/>
<dbReference type="SUPFAM" id="SSF54631">
    <property type="entry name" value="CBS-domain pair"/>
    <property type="match status" value="1"/>
</dbReference>
<dbReference type="Pfam" id="PF01595">
    <property type="entry name" value="CNNM"/>
    <property type="match status" value="1"/>
</dbReference>
<dbReference type="PANTHER" id="PTHR22777:SF32">
    <property type="entry name" value="UPF0053 INNER MEMBRANE PROTEIN YFJD"/>
    <property type="match status" value="1"/>
</dbReference>
<evidence type="ECO:0000256" key="3">
    <source>
        <dbReference type="ARBA" id="ARBA00022475"/>
    </source>
</evidence>
<evidence type="ECO:0000256" key="12">
    <source>
        <dbReference type="SAM" id="SignalP"/>
    </source>
</evidence>
<organism evidence="14 15">
    <name type="scientific">Arthrobacter terrae</name>
    <dbReference type="NCBI Taxonomy" id="2935737"/>
    <lineage>
        <taxon>Bacteria</taxon>
        <taxon>Bacillati</taxon>
        <taxon>Actinomycetota</taxon>
        <taxon>Actinomycetes</taxon>
        <taxon>Micrococcales</taxon>
        <taxon>Micrococcaceae</taxon>
        <taxon>Arthrobacter</taxon>
    </lineage>
</organism>
<dbReference type="Pfam" id="PF03471">
    <property type="entry name" value="CorC_HlyC"/>
    <property type="match status" value="1"/>
</dbReference>
<dbReference type="InterPro" id="IPR002550">
    <property type="entry name" value="CNNM"/>
</dbReference>